<evidence type="ECO:0000256" key="1">
    <source>
        <dbReference type="ARBA" id="ARBA00022679"/>
    </source>
</evidence>
<gene>
    <name evidence="4" type="ORF">NBM05_14035</name>
</gene>
<evidence type="ECO:0000313" key="4">
    <source>
        <dbReference type="EMBL" id="MCP3427099.1"/>
    </source>
</evidence>
<name>A0A9X2HGW1_9MICC</name>
<dbReference type="RefSeq" id="WP_254168731.1">
    <property type="nucleotide sequence ID" value="NZ_JANAFB010000052.1"/>
</dbReference>
<organism evidence="4 5">
    <name type="scientific">Rothia santali</name>
    <dbReference type="NCBI Taxonomy" id="2949643"/>
    <lineage>
        <taxon>Bacteria</taxon>
        <taxon>Bacillati</taxon>
        <taxon>Actinomycetota</taxon>
        <taxon>Actinomycetes</taxon>
        <taxon>Micrococcales</taxon>
        <taxon>Micrococcaceae</taxon>
        <taxon>Rothia</taxon>
    </lineage>
</organism>
<dbReference type="AlphaFoldDB" id="A0A9X2HGW1"/>
<keyword evidence="5" id="KW-1185">Reference proteome</keyword>
<comment type="caution">
    <text evidence="4">The sequence shown here is derived from an EMBL/GenBank/DDBJ whole genome shotgun (WGS) entry which is preliminary data.</text>
</comment>
<dbReference type="PROSITE" id="PS51186">
    <property type="entry name" value="GNAT"/>
    <property type="match status" value="1"/>
</dbReference>
<evidence type="ECO:0000256" key="2">
    <source>
        <dbReference type="ARBA" id="ARBA00023315"/>
    </source>
</evidence>
<protein>
    <submittedName>
        <fullName evidence="4">Acetyltransferase</fullName>
    </submittedName>
</protein>
<evidence type="ECO:0000313" key="5">
    <source>
        <dbReference type="Proteomes" id="UP001139502"/>
    </source>
</evidence>
<dbReference type="CDD" id="cd04301">
    <property type="entry name" value="NAT_SF"/>
    <property type="match status" value="1"/>
</dbReference>
<keyword evidence="1" id="KW-0808">Transferase</keyword>
<dbReference type="InterPro" id="IPR000182">
    <property type="entry name" value="GNAT_dom"/>
</dbReference>
<feature type="domain" description="N-acetyltransferase" evidence="3">
    <location>
        <begin position="11"/>
        <end position="153"/>
    </location>
</feature>
<dbReference type="GO" id="GO:0016747">
    <property type="term" value="F:acyltransferase activity, transferring groups other than amino-acyl groups"/>
    <property type="evidence" value="ECO:0007669"/>
    <property type="project" value="InterPro"/>
</dbReference>
<dbReference type="PANTHER" id="PTHR43800:SF1">
    <property type="entry name" value="PEPTIDYL-LYSINE N-ACETYLTRANSFERASE YJAB"/>
    <property type="match status" value="1"/>
</dbReference>
<dbReference type="InterPro" id="IPR016181">
    <property type="entry name" value="Acyl_CoA_acyltransferase"/>
</dbReference>
<dbReference type="PANTHER" id="PTHR43800">
    <property type="entry name" value="PEPTIDYL-LYSINE N-ACETYLTRANSFERASE YJAB"/>
    <property type="match status" value="1"/>
</dbReference>
<dbReference type="SUPFAM" id="SSF55729">
    <property type="entry name" value="Acyl-CoA N-acyltransferases (Nat)"/>
    <property type="match status" value="1"/>
</dbReference>
<dbReference type="EMBL" id="JANAFB010000052">
    <property type="protein sequence ID" value="MCP3427099.1"/>
    <property type="molecule type" value="Genomic_DNA"/>
</dbReference>
<dbReference type="NCBIfam" id="NF007807">
    <property type="entry name" value="PRK10514.1"/>
    <property type="match status" value="1"/>
</dbReference>
<dbReference type="Proteomes" id="UP001139502">
    <property type="component" value="Unassembled WGS sequence"/>
</dbReference>
<proteinExistence type="predicted"/>
<evidence type="ECO:0000259" key="3">
    <source>
        <dbReference type="PROSITE" id="PS51186"/>
    </source>
</evidence>
<reference evidence="4" key="1">
    <citation type="submission" date="2022-06" db="EMBL/GenBank/DDBJ databases">
        <title>Rothia sp. isolated from sandalwood seedling.</title>
        <authorList>
            <person name="Tuikhar N."/>
            <person name="Kirdat K."/>
            <person name="Thorat V."/>
            <person name="Swetha P."/>
            <person name="Padma S."/>
            <person name="Sundararaj R."/>
            <person name="Yadav A."/>
        </authorList>
    </citation>
    <scope>NUCLEOTIDE SEQUENCE</scope>
    <source>
        <strain evidence="4">AR01</strain>
    </source>
</reference>
<dbReference type="Pfam" id="PF13673">
    <property type="entry name" value="Acetyltransf_10"/>
    <property type="match status" value="1"/>
</dbReference>
<sequence>MTRDDAPNDHLTIRPADPAEHPALLRLWRRAVEATHGFLDPDDVDFYERAVASYLPRMSDLRVAEDAGRGVVGFVAVEDGVVEMLFVDPAEHGRGVGTRLLEDAVRDLPEAAVDVNEQNPGAVAFYRARGFEERGRSELDGEGRPFPLLHLGRARG</sequence>
<accession>A0A9X2HGW1</accession>
<dbReference type="Gene3D" id="3.40.630.30">
    <property type="match status" value="1"/>
</dbReference>
<keyword evidence="2" id="KW-0012">Acyltransferase</keyword>